<reference evidence="1 2" key="1">
    <citation type="submission" date="2016-11" db="EMBL/GenBank/DDBJ databases">
        <title>Complete genome sequence of thermophilic cyanobacteria strain Synechococcus sp. PCC6715.</title>
        <authorList>
            <person name="Tang J."/>
            <person name="Daroch M."/>
            <person name="Liang Y."/>
            <person name="Jiang D."/>
            <person name="Shah M."/>
        </authorList>
    </citation>
    <scope>NUCLEOTIDE SEQUENCE [LARGE SCALE GENOMIC DNA]</scope>
    <source>
        <strain evidence="1 2">PCC 6715</strain>
    </source>
</reference>
<dbReference type="KEGG" id="slw:BRW62_03025"/>
<organism evidence="1 2">
    <name type="scientific">Parathermosynechococcus lividus PCC 6715</name>
    <dbReference type="NCBI Taxonomy" id="1917166"/>
    <lineage>
        <taxon>Bacteria</taxon>
        <taxon>Bacillati</taxon>
        <taxon>Cyanobacteriota</taxon>
        <taxon>Cyanophyceae</taxon>
        <taxon>Acaryochloridales</taxon>
        <taxon>Thermosynechococcaceae</taxon>
        <taxon>Parathermosynechococcus</taxon>
    </lineage>
</organism>
<name>A0A2D2Q050_PARLV</name>
<dbReference type="RefSeq" id="WP_099798239.1">
    <property type="nucleotide sequence ID" value="NZ_CP018092.1"/>
</dbReference>
<accession>A0A2D2Q050</accession>
<keyword evidence="2" id="KW-1185">Reference proteome</keyword>
<dbReference type="Pfam" id="PF14105">
    <property type="entry name" value="DUF4278"/>
    <property type="match status" value="1"/>
</dbReference>
<evidence type="ECO:0000313" key="2">
    <source>
        <dbReference type="Proteomes" id="UP000231057"/>
    </source>
</evidence>
<dbReference type="InterPro" id="IPR025458">
    <property type="entry name" value="DUF4278"/>
</dbReference>
<evidence type="ECO:0008006" key="3">
    <source>
        <dbReference type="Google" id="ProtNLM"/>
    </source>
</evidence>
<dbReference type="EMBL" id="CP018092">
    <property type="protein sequence ID" value="ATS17891.1"/>
    <property type="molecule type" value="Genomic_DNA"/>
</dbReference>
<gene>
    <name evidence="1" type="ORF">BRW62_03025</name>
</gene>
<protein>
    <recommendedName>
        <fullName evidence="3">DUF4278 domain-containing protein</fullName>
    </recommendedName>
</protein>
<sequence>MTTLTYRGVQYNYVPPAINTQATDVVAKYRGTTYRVATAVNPPEDSLKIMTYRGVKYQKGKKLAGVPAARMADTTVSVAMPSGINEMARSLAMAHHATIKSREQTLLARTAAAIGMPATAANYWSQIQGKINPVFGATYDRSHVALS</sequence>
<dbReference type="OrthoDB" id="515032at2"/>
<proteinExistence type="predicted"/>
<dbReference type="Proteomes" id="UP000231057">
    <property type="component" value="Chromosome"/>
</dbReference>
<reference evidence="2" key="2">
    <citation type="journal article" date="2022" name="Front. Microbiol.">
        <title>Comparative Genomic Analysis Revealed Distinct Molecular Components and Organization of CO2-Concentrating Mechanism in Thermophilic Cyanobacteria.</title>
        <authorList>
            <person name="Tang J."/>
            <person name="Zhou H."/>
            <person name="Yao D."/>
            <person name="Riaz S."/>
            <person name="You D."/>
            <person name="Klepacz-Smolka A."/>
            <person name="Daroch M."/>
        </authorList>
    </citation>
    <scope>NUCLEOTIDE SEQUENCE [LARGE SCALE GENOMIC DNA]</scope>
    <source>
        <strain evidence="2">PCC 6715</strain>
    </source>
</reference>
<evidence type="ECO:0000313" key="1">
    <source>
        <dbReference type="EMBL" id="ATS17891.1"/>
    </source>
</evidence>
<dbReference type="AlphaFoldDB" id="A0A2D2Q050"/>